<evidence type="ECO:0000313" key="1">
    <source>
        <dbReference type="EMBL" id="KAI4327236.1"/>
    </source>
</evidence>
<proteinExistence type="predicted"/>
<dbReference type="EMBL" id="CM039433">
    <property type="protein sequence ID" value="KAI4327236.1"/>
    <property type="molecule type" value="Genomic_DNA"/>
</dbReference>
<dbReference type="Proteomes" id="UP000828941">
    <property type="component" value="Chromosome 8"/>
</dbReference>
<protein>
    <submittedName>
        <fullName evidence="1">Uncharacterized protein</fullName>
    </submittedName>
</protein>
<sequence length="130" mass="14020">MIKQNFLQNKPQSNNVTVLAIQVPSKTTRNCGASESLAGGISHRHGSSSSETGQCPASETLSAEAATDPNSNTDVLAGRETIRPRYLNWFCCSSRVLRDFAPGWDFLPFHQETKPMAVSVGTLLIANLGI</sequence>
<keyword evidence="2" id="KW-1185">Reference proteome</keyword>
<evidence type="ECO:0000313" key="2">
    <source>
        <dbReference type="Proteomes" id="UP000828941"/>
    </source>
</evidence>
<organism evidence="1 2">
    <name type="scientific">Bauhinia variegata</name>
    <name type="common">Purple orchid tree</name>
    <name type="synonym">Phanera variegata</name>
    <dbReference type="NCBI Taxonomy" id="167791"/>
    <lineage>
        <taxon>Eukaryota</taxon>
        <taxon>Viridiplantae</taxon>
        <taxon>Streptophyta</taxon>
        <taxon>Embryophyta</taxon>
        <taxon>Tracheophyta</taxon>
        <taxon>Spermatophyta</taxon>
        <taxon>Magnoliopsida</taxon>
        <taxon>eudicotyledons</taxon>
        <taxon>Gunneridae</taxon>
        <taxon>Pentapetalae</taxon>
        <taxon>rosids</taxon>
        <taxon>fabids</taxon>
        <taxon>Fabales</taxon>
        <taxon>Fabaceae</taxon>
        <taxon>Cercidoideae</taxon>
        <taxon>Cercideae</taxon>
        <taxon>Bauhiniinae</taxon>
        <taxon>Bauhinia</taxon>
    </lineage>
</organism>
<reference evidence="1 2" key="1">
    <citation type="journal article" date="2022" name="DNA Res.">
        <title>Chromosomal-level genome assembly of the orchid tree Bauhinia variegata (Leguminosae; Cercidoideae) supports the allotetraploid origin hypothesis of Bauhinia.</title>
        <authorList>
            <person name="Zhong Y."/>
            <person name="Chen Y."/>
            <person name="Zheng D."/>
            <person name="Pang J."/>
            <person name="Liu Y."/>
            <person name="Luo S."/>
            <person name="Meng S."/>
            <person name="Qian L."/>
            <person name="Wei D."/>
            <person name="Dai S."/>
            <person name="Zhou R."/>
        </authorList>
    </citation>
    <scope>NUCLEOTIDE SEQUENCE [LARGE SCALE GENOMIC DNA]</scope>
    <source>
        <strain evidence="1">BV-YZ2020</strain>
    </source>
</reference>
<gene>
    <name evidence="1" type="ORF">L6164_019721</name>
</gene>
<name>A0ACB9MU39_BAUVA</name>
<comment type="caution">
    <text evidence="1">The sequence shown here is derived from an EMBL/GenBank/DDBJ whole genome shotgun (WGS) entry which is preliminary data.</text>
</comment>
<accession>A0ACB9MU39</accession>